<dbReference type="InterPro" id="IPR011856">
    <property type="entry name" value="tRNA_endonuc-like_dom_sf"/>
</dbReference>
<dbReference type="NCBIfam" id="NF009150">
    <property type="entry name" value="PRK12497.1-3"/>
    <property type="match status" value="1"/>
</dbReference>
<protein>
    <recommendedName>
        <fullName evidence="2">UPF0102 protein ENS06_02125</fullName>
    </recommendedName>
</protein>
<dbReference type="SUPFAM" id="SSF52980">
    <property type="entry name" value="Restriction endonuclease-like"/>
    <property type="match status" value="1"/>
</dbReference>
<dbReference type="NCBIfam" id="TIGR00252">
    <property type="entry name" value="YraN family protein"/>
    <property type="match status" value="1"/>
</dbReference>
<dbReference type="InterPro" id="IPR011335">
    <property type="entry name" value="Restrct_endonuc-II-like"/>
</dbReference>
<name>A0A831ZYR8_9BACT</name>
<dbReference type="Pfam" id="PF02021">
    <property type="entry name" value="UPF0102"/>
    <property type="match status" value="1"/>
</dbReference>
<organism evidence="3">
    <name type="scientific">Desulfacinum infernum</name>
    <dbReference type="NCBI Taxonomy" id="35837"/>
    <lineage>
        <taxon>Bacteria</taxon>
        <taxon>Pseudomonadati</taxon>
        <taxon>Thermodesulfobacteriota</taxon>
        <taxon>Syntrophobacteria</taxon>
        <taxon>Syntrophobacterales</taxon>
        <taxon>Syntrophobacteraceae</taxon>
        <taxon>Desulfacinum</taxon>
    </lineage>
</organism>
<evidence type="ECO:0000256" key="2">
    <source>
        <dbReference type="HAMAP-Rule" id="MF_00048"/>
    </source>
</evidence>
<evidence type="ECO:0000313" key="3">
    <source>
        <dbReference type="EMBL" id="HFK96105.1"/>
    </source>
</evidence>
<gene>
    <name evidence="3" type="ORF">ENS06_02125</name>
</gene>
<comment type="caution">
    <text evidence="3">The sequence shown here is derived from an EMBL/GenBank/DDBJ whole genome shotgun (WGS) entry which is preliminary data.</text>
</comment>
<dbReference type="PANTHER" id="PTHR34039:SF1">
    <property type="entry name" value="UPF0102 PROTEIN YRAN"/>
    <property type="match status" value="1"/>
</dbReference>
<dbReference type="EMBL" id="DSTK01000009">
    <property type="protein sequence ID" value="HFK96105.1"/>
    <property type="molecule type" value="Genomic_DNA"/>
</dbReference>
<comment type="similarity">
    <text evidence="1 2">Belongs to the UPF0102 family.</text>
</comment>
<evidence type="ECO:0000256" key="1">
    <source>
        <dbReference type="ARBA" id="ARBA00006738"/>
    </source>
</evidence>
<sequence length="124" mass="14284">MDRHRVRTGRDSETLAAAYLQNHGLKILERNVRCPLGEVDLIARDGPIYVFVEIRSQRSDRWGAAEESVGPEKRKRVVRVAMWYLKRVGLERVPVRFDVVAVRWRGHEAQVRWIPGAFDAHGAV</sequence>
<dbReference type="AlphaFoldDB" id="A0A831ZYR8"/>
<dbReference type="Gene3D" id="3.40.1350.10">
    <property type="match status" value="1"/>
</dbReference>
<accession>A0A831ZYR8</accession>
<reference evidence="3" key="1">
    <citation type="journal article" date="2020" name="mSystems">
        <title>Genome- and Community-Level Interaction Insights into Carbon Utilization and Element Cycling Functions of Hydrothermarchaeota in Hydrothermal Sediment.</title>
        <authorList>
            <person name="Zhou Z."/>
            <person name="Liu Y."/>
            <person name="Xu W."/>
            <person name="Pan J."/>
            <person name="Luo Z.H."/>
            <person name="Li M."/>
        </authorList>
    </citation>
    <scope>NUCLEOTIDE SEQUENCE [LARGE SCALE GENOMIC DNA]</scope>
    <source>
        <strain evidence="3">SpSt-456</strain>
    </source>
</reference>
<dbReference type="NCBIfam" id="NF009154">
    <property type="entry name" value="PRK12497.3-3"/>
    <property type="match status" value="1"/>
</dbReference>
<dbReference type="InterPro" id="IPR003509">
    <property type="entry name" value="UPF0102_YraN-like"/>
</dbReference>
<dbReference type="PANTHER" id="PTHR34039">
    <property type="entry name" value="UPF0102 PROTEIN YRAN"/>
    <property type="match status" value="1"/>
</dbReference>
<proteinExistence type="inferred from homology"/>
<dbReference type="GO" id="GO:0003676">
    <property type="term" value="F:nucleic acid binding"/>
    <property type="evidence" value="ECO:0007669"/>
    <property type="project" value="InterPro"/>
</dbReference>
<dbReference type="HAMAP" id="MF_00048">
    <property type="entry name" value="UPF0102"/>
    <property type="match status" value="1"/>
</dbReference>